<dbReference type="GO" id="GO:0005975">
    <property type="term" value="P:carbohydrate metabolic process"/>
    <property type="evidence" value="ECO:0007669"/>
    <property type="project" value="InterPro"/>
</dbReference>
<protein>
    <submittedName>
        <fullName evidence="2">Transaldolase</fullName>
    </submittedName>
</protein>
<dbReference type="InterPro" id="IPR013785">
    <property type="entry name" value="Aldolase_TIM"/>
</dbReference>
<name>A0A3P3XN31_9SPIR</name>
<dbReference type="Pfam" id="PF00923">
    <property type="entry name" value="TAL_FSA"/>
    <property type="match status" value="1"/>
</dbReference>
<dbReference type="PROSITE" id="PS00958">
    <property type="entry name" value="TRANSALDOLASE_2"/>
    <property type="match status" value="1"/>
</dbReference>
<dbReference type="PANTHER" id="PTHR10683">
    <property type="entry name" value="TRANSALDOLASE"/>
    <property type="match status" value="1"/>
</dbReference>
<proteinExistence type="predicted"/>
<reference evidence="2" key="1">
    <citation type="submission" date="2017-02" db="EMBL/GenBank/DDBJ databases">
        <authorList>
            <person name="Regsiter A."/>
            <person name="William W."/>
        </authorList>
    </citation>
    <scope>NUCLEOTIDE SEQUENCE</scope>
    <source>
        <strain evidence="2">BdmA 4</strain>
    </source>
</reference>
<keyword evidence="1" id="KW-0704">Schiff base</keyword>
<evidence type="ECO:0000256" key="1">
    <source>
        <dbReference type="ARBA" id="ARBA00023270"/>
    </source>
</evidence>
<dbReference type="SUPFAM" id="SSF51569">
    <property type="entry name" value="Aldolase"/>
    <property type="match status" value="1"/>
</dbReference>
<organism evidence="2">
    <name type="scientific">uncultured spirochete</name>
    <dbReference type="NCBI Taxonomy" id="156406"/>
    <lineage>
        <taxon>Bacteria</taxon>
        <taxon>Pseudomonadati</taxon>
        <taxon>Spirochaetota</taxon>
        <taxon>Spirochaetia</taxon>
        <taxon>Spirochaetales</taxon>
        <taxon>environmental samples</taxon>
    </lineage>
</organism>
<dbReference type="Gene3D" id="3.20.20.70">
    <property type="entry name" value="Aldolase class I"/>
    <property type="match status" value="1"/>
</dbReference>
<gene>
    <name evidence="2" type="ORF">SPIRO4BDMA_40265</name>
</gene>
<evidence type="ECO:0000313" key="2">
    <source>
        <dbReference type="EMBL" id="SLM17696.1"/>
    </source>
</evidence>
<sequence length="344" mass="37420">MPLQSYLQWLSESTVTNWWCDSGTPSEIKLALQHGAVGITTNPPLSATAISAKPGEWQTQIEEIIKSATDPSAKAQELTRLVATQGAQVLSPLFARTSGKLGYICAQVDPAKAGSREDMLAMGRRFSAWAPNISVKLPATSAGLDVLEELAAEGIAVTGTVSFTVAQMLAVAEAHARGVQRALANGKKSAPCNAVLMIGRIDDYLTEVSADNQSKASPDDIRKAGLAIAKRAYALFKERKYDAKILVAALRGTYHATELAGADIILSIHPKYQKPLMENEAPKEEKYPVPIESQVLERLYTIKEFVRAYEPDGLSPEEFIGFGVTQRTLSQFTETGWRRLETVR</sequence>
<dbReference type="EMBL" id="FWDO01000004">
    <property type="protein sequence ID" value="SLM17696.1"/>
    <property type="molecule type" value="Genomic_DNA"/>
</dbReference>
<dbReference type="AlphaFoldDB" id="A0A3P3XN31"/>
<accession>A0A3P3XN31</accession>
<dbReference type="InterPro" id="IPR018225">
    <property type="entry name" value="Transaldolase_AS"/>
</dbReference>
<dbReference type="InterPro" id="IPR001585">
    <property type="entry name" value="TAL/FSA"/>
</dbReference>